<feature type="coiled-coil region" evidence="1">
    <location>
        <begin position="65"/>
        <end position="106"/>
    </location>
</feature>
<sequence>MQVKTVGMERDKPVSVEGLQRVEILRCEVMETIQALRSNIELKIDAVTINVNLLQADLCKVTDKVTTAESQINGLQAMTKRLEKQVQELTQQREVVAVKLEDQEGRAHHNNVRIIGVPEGAEGCSTELFIEDLILNKLGPQRLSNHFTIEKAHIELARLPLVGGPP</sequence>
<keyword evidence="1" id="KW-0175">Coiled coil</keyword>
<gene>
    <name evidence="2" type="ORF">NDU88_005407</name>
</gene>
<evidence type="ECO:0000256" key="1">
    <source>
        <dbReference type="SAM" id="Coils"/>
    </source>
</evidence>
<dbReference type="Proteomes" id="UP001066276">
    <property type="component" value="Chromosome 1_1"/>
</dbReference>
<proteinExistence type="predicted"/>
<reference evidence="2" key="1">
    <citation type="journal article" date="2022" name="bioRxiv">
        <title>Sequencing and chromosome-scale assembly of the giantPleurodeles waltlgenome.</title>
        <authorList>
            <person name="Brown T."/>
            <person name="Elewa A."/>
            <person name="Iarovenko S."/>
            <person name="Subramanian E."/>
            <person name="Araus A.J."/>
            <person name="Petzold A."/>
            <person name="Susuki M."/>
            <person name="Suzuki K.-i.T."/>
            <person name="Hayashi T."/>
            <person name="Toyoda A."/>
            <person name="Oliveira C."/>
            <person name="Osipova E."/>
            <person name="Leigh N.D."/>
            <person name="Simon A."/>
            <person name="Yun M.H."/>
        </authorList>
    </citation>
    <scope>NUCLEOTIDE SEQUENCE</scope>
    <source>
        <strain evidence="2">20211129_DDA</strain>
        <tissue evidence="2">Liver</tissue>
    </source>
</reference>
<organism evidence="2 3">
    <name type="scientific">Pleurodeles waltl</name>
    <name type="common">Iberian ribbed newt</name>
    <dbReference type="NCBI Taxonomy" id="8319"/>
    <lineage>
        <taxon>Eukaryota</taxon>
        <taxon>Metazoa</taxon>
        <taxon>Chordata</taxon>
        <taxon>Craniata</taxon>
        <taxon>Vertebrata</taxon>
        <taxon>Euteleostomi</taxon>
        <taxon>Amphibia</taxon>
        <taxon>Batrachia</taxon>
        <taxon>Caudata</taxon>
        <taxon>Salamandroidea</taxon>
        <taxon>Salamandridae</taxon>
        <taxon>Pleurodelinae</taxon>
        <taxon>Pleurodeles</taxon>
    </lineage>
</organism>
<dbReference type="AlphaFoldDB" id="A0AAV7WV45"/>
<keyword evidence="3" id="KW-1185">Reference proteome</keyword>
<dbReference type="EMBL" id="JANPWB010000001">
    <property type="protein sequence ID" value="KAJ1217820.1"/>
    <property type="molecule type" value="Genomic_DNA"/>
</dbReference>
<name>A0AAV7WV45_PLEWA</name>
<evidence type="ECO:0000313" key="2">
    <source>
        <dbReference type="EMBL" id="KAJ1217820.1"/>
    </source>
</evidence>
<accession>A0AAV7WV45</accession>
<comment type="caution">
    <text evidence="2">The sequence shown here is derived from an EMBL/GenBank/DDBJ whole genome shotgun (WGS) entry which is preliminary data.</text>
</comment>
<dbReference type="Gene3D" id="3.30.70.1820">
    <property type="entry name" value="L1 transposable element, RRM domain"/>
    <property type="match status" value="1"/>
</dbReference>
<protein>
    <submittedName>
        <fullName evidence="2">Uncharacterized protein</fullName>
    </submittedName>
</protein>
<evidence type="ECO:0000313" key="3">
    <source>
        <dbReference type="Proteomes" id="UP001066276"/>
    </source>
</evidence>